<reference evidence="1 2" key="1">
    <citation type="journal article" date="2013" name="J. Microbiol.">
        <title>Mucilaginibacter ginsenosidivorax sp. nov., with ginsenoside converting activity isolated from sediment.</title>
        <authorList>
            <person name="Kim J.K."/>
            <person name="Choi T.E."/>
            <person name="Liu Q.M."/>
            <person name="Park H.Y."/>
            <person name="Yi T.H."/>
            <person name="Yoon M.H."/>
            <person name="Kim S.C."/>
            <person name="Im W.T."/>
        </authorList>
    </citation>
    <scope>NUCLEOTIDE SEQUENCE [LARGE SCALE GENOMIC DNA]</scope>
    <source>
        <strain evidence="1 2">KHI28</strain>
    </source>
</reference>
<protein>
    <submittedName>
        <fullName evidence="1">Uncharacterized protein</fullName>
    </submittedName>
</protein>
<proteinExistence type="predicted"/>
<accession>A0A5B8W745</accession>
<dbReference type="AlphaFoldDB" id="A0A5B8W745"/>
<dbReference type="Proteomes" id="UP000321362">
    <property type="component" value="Chromosome"/>
</dbReference>
<evidence type="ECO:0000313" key="2">
    <source>
        <dbReference type="Proteomes" id="UP000321362"/>
    </source>
</evidence>
<dbReference type="RefSeq" id="WP_147057680.1">
    <property type="nucleotide sequence ID" value="NZ_CP042437.1"/>
</dbReference>
<keyword evidence="2" id="KW-1185">Reference proteome</keyword>
<dbReference type="EMBL" id="CP042437">
    <property type="protein sequence ID" value="QEC78746.1"/>
    <property type="molecule type" value="Genomic_DNA"/>
</dbReference>
<sequence>MEKKVTEMNEDELNKFHNDSIIDKYGLADMAKVNVINEWVDNFPKAGTYAEKRAYLEAAAENGTINTFSNVYKEGEEKDNCSFSILLYDTDDRLIID</sequence>
<gene>
    <name evidence="1" type="ORF">FSB76_23380</name>
</gene>
<name>A0A5B8W745_9SPHI</name>
<organism evidence="1 2">
    <name type="scientific">Mucilaginibacter ginsenosidivorax</name>
    <dbReference type="NCBI Taxonomy" id="862126"/>
    <lineage>
        <taxon>Bacteria</taxon>
        <taxon>Pseudomonadati</taxon>
        <taxon>Bacteroidota</taxon>
        <taxon>Sphingobacteriia</taxon>
        <taxon>Sphingobacteriales</taxon>
        <taxon>Sphingobacteriaceae</taxon>
        <taxon>Mucilaginibacter</taxon>
    </lineage>
</organism>
<evidence type="ECO:0000313" key="1">
    <source>
        <dbReference type="EMBL" id="QEC78746.1"/>
    </source>
</evidence>
<dbReference type="KEGG" id="mgk:FSB76_23380"/>